<keyword evidence="5" id="KW-1185">Reference proteome</keyword>
<evidence type="ECO:0000313" key="5">
    <source>
        <dbReference type="Proteomes" id="UP001595712"/>
    </source>
</evidence>
<accession>A0ABV7PV42</accession>
<proteinExistence type="predicted"/>
<dbReference type="RefSeq" id="WP_387971171.1">
    <property type="nucleotide sequence ID" value="NZ_JBHRWO010000004.1"/>
</dbReference>
<dbReference type="Gene3D" id="2.60.40.1240">
    <property type="match status" value="1"/>
</dbReference>
<comment type="caution">
    <text evidence="4">The sequence shown here is derived from an EMBL/GenBank/DDBJ whole genome shotgun (WGS) entry which is preliminary data.</text>
</comment>
<evidence type="ECO:0000256" key="2">
    <source>
        <dbReference type="SAM" id="MobiDB-lite"/>
    </source>
</evidence>
<dbReference type="Proteomes" id="UP001595712">
    <property type="component" value="Unassembled WGS sequence"/>
</dbReference>
<evidence type="ECO:0000313" key="4">
    <source>
        <dbReference type="EMBL" id="MFC3491351.1"/>
    </source>
</evidence>
<reference evidence="5" key="1">
    <citation type="journal article" date="2019" name="Int. J. Syst. Evol. Microbiol.">
        <title>The Global Catalogue of Microorganisms (GCM) 10K type strain sequencing project: providing services to taxonomists for standard genome sequencing and annotation.</title>
        <authorList>
            <consortium name="The Broad Institute Genomics Platform"/>
            <consortium name="The Broad Institute Genome Sequencing Center for Infectious Disease"/>
            <person name="Wu L."/>
            <person name="Ma J."/>
        </authorList>
    </citation>
    <scope>NUCLEOTIDE SEQUENCE [LARGE SCALE GENOMIC DNA]</scope>
    <source>
        <strain evidence="5">CGMCC 4.7396</strain>
    </source>
</reference>
<dbReference type="InterPro" id="IPR029050">
    <property type="entry name" value="Immunoprotect_excell_Ig-like"/>
</dbReference>
<protein>
    <submittedName>
        <fullName evidence="4">DUF4352 domain-containing protein</fullName>
    </submittedName>
</protein>
<feature type="compositionally biased region" description="Acidic residues" evidence="2">
    <location>
        <begin position="13"/>
        <end position="24"/>
    </location>
</feature>
<dbReference type="EMBL" id="JBHRWO010000004">
    <property type="protein sequence ID" value="MFC3491351.1"/>
    <property type="molecule type" value="Genomic_DNA"/>
</dbReference>
<dbReference type="InterPro" id="IPR029051">
    <property type="entry name" value="DUF4352"/>
</dbReference>
<feature type="domain" description="DUF4352" evidence="3">
    <location>
        <begin position="38"/>
        <end position="160"/>
    </location>
</feature>
<sequence>MIVSSAISGTFVDEVDDALEDTTDETGPADSGDDSDAGVGEPVRDGNFEFTVGDVEQGETTIGDDILSEEAQGEFVIIDLTVKNIGDEAGTFFDSDQKLFDTDGNEYSASSEAGLLLEGNDVWLTEINPGNQVEGKIVFDIPTGTTPATLELHDSAFSGGVEVSLE</sequence>
<evidence type="ECO:0000259" key="3">
    <source>
        <dbReference type="Pfam" id="PF11611"/>
    </source>
</evidence>
<dbReference type="Pfam" id="PF11611">
    <property type="entry name" value="DUF4352"/>
    <property type="match status" value="1"/>
</dbReference>
<keyword evidence="1" id="KW-0732">Signal</keyword>
<gene>
    <name evidence="4" type="ORF">ACFO8M_02480</name>
</gene>
<name>A0ABV7PV42_9ACTN</name>
<feature type="region of interest" description="Disordered" evidence="2">
    <location>
        <begin position="1"/>
        <end position="46"/>
    </location>
</feature>
<organism evidence="4 5">
    <name type="scientific">Glycomyces rhizosphaerae</name>
    <dbReference type="NCBI Taxonomy" id="2054422"/>
    <lineage>
        <taxon>Bacteria</taxon>
        <taxon>Bacillati</taxon>
        <taxon>Actinomycetota</taxon>
        <taxon>Actinomycetes</taxon>
        <taxon>Glycomycetales</taxon>
        <taxon>Glycomycetaceae</taxon>
        <taxon>Glycomyces</taxon>
    </lineage>
</organism>
<evidence type="ECO:0000256" key="1">
    <source>
        <dbReference type="ARBA" id="ARBA00022729"/>
    </source>
</evidence>